<evidence type="ECO:0000256" key="7">
    <source>
        <dbReference type="ARBA" id="ARBA00022989"/>
    </source>
</evidence>
<proteinExistence type="inferred from homology"/>
<dbReference type="Pfam" id="PF17655">
    <property type="entry name" value="IRK_C"/>
    <property type="match status" value="1"/>
</dbReference>
<dbReference type="InterPro" id="IPR003268">
    <property type="entry name" value="K_chnl_inward-rec_Kir1.1"/>
</dbReference>
<comment type="caution">
    <text evidence="16">The sequence shown here is derived from an EMBL/GenBank/DDBJ whole genome shotgun (WGS) entry which is preliminary data.</text>
</comment>
<dbReference type="Pfam" id="PF01007">
    <property type="entry name" value="IRK"/>
    <property type="match status" value="1"/>
</dbReference>
<dbReference type="EMBL" id="JABFDY010000013">
    <property type="protein sequence ID" value="KAF7698867.1"/>
    <property type="molecule type" value="Genomic_DNA"/>
</dbReference>
<evidence type="ECO:0000259" key="14">
    <source>
        <dbReference type="Pfam" id="PF01007"/>
    </source>
</evidence>
<dbReference type="GO" id="GO:1990573">
    <property type="term" value="P:potassium ion import across plasma membrane"/>
    <property type="evidence" value="ECO:0007669"/>
    <property type="project" value="InterPro"/>
</dbReference>
<dbReference type="PRINTS" id="PR01320">
    <property type="entry name" value="KIRCHANNEL"/>
</dbReference>
<keyword evidence="3 12" id="KW-0633">Potassium transport</keyword>
<dbReference type="Gene3D" id="2.60.40.1400">
    <property type="entry name" value="G protein-activated inward rectifier potassium channel 1"/>
    <property type="match status" value="1"/>
</dbReference>
<evidence type="ECO:0000313" key="17">
    <source>
        <dbReference type="Proteomes" id="UP000606274"/>
    </source>
</evidence>
<evidence type="ECO:0000256" key="11">
    <source>
        <dbReference type="ARBA" id="ARBA00034430"/>
    </source>
</evidence>
<evidence type="ECO:0000256" key="13">
    <source>
        <dbReference type="SAM" id="Phobius"/>
    </source>
</evidence>
<evidence type="ECO:0000256" key="10">
    <source>
        <dbReference type="ARBA" id="ARBA00023303"/>
    </source>
</evidence>
<dbReference type="InterPro" id="IPR016449">
    <property type="entry name" value="K_chnl_inward-rec_Kir"/>
</dbReference>
<evidence type="ECO:0000313" key="16">
    <source>
        <dbReference type="EMBL" id="KAF7698867.1"/>
    </source>
</evidence>
<dbReference type="FunFam" id="2.60.40.1400:FF:000002">
    <property type="entry name" value="ATP-sensitive inward rectifier potassium channel 1"/>
    <property type="match status" value="1"/>
</dbReference>
<dbReference type="InterPro" id="IPR041647">
    <property type="entry name" value="IRK_C"/>
</dbReference>
<feature type="domain" description="Potassium channel inwardly rectifying transmembrane" evidence="14">
    <location>
        <begin position="37"/>
        <end position="132"/>
    </location>
</feature>
<keyword evidence="5 12" id="KW-0851">Voltage-gated channel</keyword>
<keyword evidence="8 12" id="KW-0406">Ion transport</keyword>
<dbReference type="PANTHER" id="PTHR11767:SF6">
    <property type="entry name" value="ATP-SENSITIVE INWARD RECTIFIER POTASSIUM CHANNEL 1"/>
    <property type="match status" value="1"/>
</dbReference>
<keyword evidence="4 12" id="KW-0812">Transmembrane</keyword>
<keyword evidence="6 12" id="KW-0630">Potassium</keyword>
<dbReference type="GO" id="GO:0015272">
    <property type="term" value="F:ATP-activated inward rectifier potassium channel activity"/>
    <property type="evidence" value="ECO:0007669"/>
    <property type="project" value="TreeGrafter"/>
</dbReference>
<evidence type="ECO:0000256" key="3">
    <source>
        <dbReference type="ARBA" id="ARBA00022538"/>
    </source>
</evidence>
<dbReference type="AlphaFoldDB" id="A0A8T0AYV0"/>
<comment type="catalytic activity">
    <reaction evidence="11">
        <text>K(+)(in) = K(+)(out)</text>
        <dbReference type="Rhea" id="RHEA:29463"/>
        <dbReference type="ChEBI" id="CHEBI:29103"/>
    </reaction>
</comment>
<dbReference type="InterPro" id="IPR014756">
    <property type="entry name" value="Ig_E-set"/>
</dbReference>
<accession>A0A8T0AYV0</accession>
<dbReference type="GO" id="GO:0007399">
    <property type="term" value="P:nervous system development"/>
    <property type="evidence" value="ECO:0007669"/>
    <property type="project" value="UniProtKB-ARBA"/>
</dbReference>
<evidence type="ECO:0000256" key="8">
    <source>
        <dbReference type="ARBA" id="ARBA00023065"/>
    </source>
</evidence>
<dbReference type="PRINTS" id="PR01321">
    <property type="entry name" value="KIR11CHANNEL"/>
</dbReference>
<comment type="subcellular location">
    <subcellularLocation>
        <location evidence="1 12">Membrane</location>
        <topology evidence="1 12">Multi-pass membrane protein</topology>
    </subcellularLocation>
</comment>
<keyword evidence="7 13" id="KW-1133">Transmembrane helix</keyword>
<dbReference type="PANTHER" id="PTHR11767">
    <property type="entry name" value="INWARD RECTIFIER POTASSIUM CHANNEL"/>
    <property type="match status" value="1"/>
</dbReference>
<keyword evidence="17" id="KW-1185">Reference proteome</keyword>
<reference evidence="16" key="1">
    <citation type="submission" date="2020-08" db="EMBL/GenBank/DDBJ databases">
        <title>Chromosome-level assembly of Southern catfish (Silurus meridionalis) provides insights into visual adaptation to the nocturnal and benthic lifestyles.</title>
        <authorList>
            <person name="Zhang Y."/>
            <person name="Wang D."/>
            <person name="Peng Z."/>
        </authorList>
    </citation>
    <scope>NUCLEOTIDE SEQUENCE</scope>
    <source>
        <strain evidence="16">SWU-2019-XX</strain>
        <tissue evidence="16">Muscle</tissue>
    </source>
</reference>
<name>A0A8T0AYV0_SILME</name>
<gene>
    <name evidence="16" type="ORF">HF521_003609</name>
</gene>
<organism evidence="16 17">
    <name type="scientific">Silurus meridionalis</name>
    <name type="common">Southern catfish</name>
    <name type="synonym">Silurus soldatovi meridionalis</name>
    <dbReference type="NCBI Taxonomy" id="175797"/>
    <lineage>
        <taxon>Eukaryota</taxon>
        <taxon>Metazoa</taxon>
        <taxon>Chordata</taxon>
        <taxon>Craniata</taxon>
        <taxon>Vertebrata</taxon>
        <taxon>Euteleostomi</taxon>
        <taxon>Actinopterygii</taxon>
        <taxon>Neopterygii</taxon>
        <taxon>Teleostei</taxon>
        <taxon>Ostariophysi</taxon>
        <taxon>Siluriformes</taxon>
        <taxon>Siluridae</taxon>
        <taxon>Silurus</taxon>
    </lineage>
</organism>
<sequence length="328" mass="37457">MGRTLTQVFRDYLTEWRIQQNRLVTKEGHCNIEYSNISWFVFALFWYWVGGTNGDLWWQNPSANHSACVVNVYDLTTAFLYSLETQTFIAYGYRAITTLCPGAVAVYVFQVILGTIIPCFWGGVVMAKISLPKKRAKAIIFSKMAVICTEQDGLCLKIRVANLRKSLMIGTQIYGKFIKTTTTTEGETIIMDQVNIDFSVETGKENLFFISPLTLYHVIDKTSPFFKMTVDTFRNQDFELVVFMDSVAEYTSFSCHVRTSYIPKEIIWGYQFLPIIICTKEGKYCVDFSNFAKVTSVETPHCAQCFHNKNAHQHSGHGMDNEGFDSDL</sequence>
<evidence type="ECO:0000259" key="15">
    <source>
        <dbReference type="Pfam" id="PF17655"/>
    </source>
</evidence>
<evidence type="ECO:0000256" key="5">
    <source>
        <dbReference type="ARBA" id="ARBA00022882"/>
    </source>
</evidence>
<protein>
    <recommendedName>
        <fullName evidence="18">ATP-sensitive inward rectifier potassium channel 1</fullName>
    </recommendedName>
</protein>
<dbReference type="Gene3D" id="1.10.287.70">
    <property type="match status" value="1"/>
</dbReference>
<keyword evidence="9 13" id="KW-0472">Membrane</keyword>
<feature type="transmembrane region" description="Helical" evidence="13">
    <location>
        <begin position="32"/>
        <end position="49"/>
    </location>
</feature>
<evidence type="ECO:0000256" key="9">
    <source>
        <dbReference type="ARBA" id="ARBA00023136"/>
    </source>
</evidence>
<dbReference type="InterPro" id="IPR013518">
    <property type="entry name" value="K_chnl_inward-rec_Kir_cyto"/>
</dbReference>
<evidence type="ECO:0000256" key="4">
    <source>
        <dbReference type="ARBA" id="ARBA00022692"/>
    </source>
</evidence>
<feature type="transmembrane region" description="Helical" evidence="13">
    <location>
        <begin position="104"/>
        <end position="127"/>
    </location>
</feature>
<comment type="similarity">
    <text evidence="12">Belongs to the inward rectifier-type potassium channel (TC 1.A.2.1) family.</text>
</comment>
<evidence type="ECO:0000256" key="6">
    <source>
        <dbReference type="ARBA" id="ARBA00022958"/>
    </source>
</evidence>
<dbReference type="SUPFAM" id="SSF81324">
    <property type="entry name" value="Voltage-gated potassium channels"/>
    <property type="match status" value="1"/>
</dbReference>
<feature type="domain" description="Inward rectifier potassium channel C-terminal" evidence="15">
    <location>
        <begin position="139"/>
        <end position="309"/>
    </location>
</feature>
<dbReference type="GO" id="GO:0034702">
    <property type="term" value="C:monoatomic ion channel complex"/>
    <property type="evidence" value="ECO:0007669"/>
    <property type="project" value="UniProtKB-KW"/>
</dbReference>
<evidence type="ECO:0000256" key="2">
    <source>
        <dbReference type="ARBA" id="ARBA00022448"/>
    </source>
</evidence>
<dbReference type="Proteomes" id="UP000606274">
    <property type="component" value="Unassembled WGS sequence"/>
</dbReference>
<evidence type="ECO:0000256" key="1">
    <source>
        <dbReference type="ARBA" id="ARBA00004141"/>
    </source>
</evidence>
<dbReference type="GO" id="GO:0034765">
    <property type="term" value="P:regulation of monoatomic ion transmembrane transport"/>
    <property type="evidence" value="ECO:0007669"/>
    <property type="project" value="InterPro"/>
</dbReference>
<evidence type="ECO:0008006" key="18">
    <source>
        <dbReference type="Google" id="ProtNLM"/>
    </source>
</evidence>
<dbReference type="SUPFAM" id="SSF81296">
    <property type="entry name" value="E set domains"/>
    <property type="match status" value="1"/>
</dbReference>
<dbReference type="GO" id="GO:0005886">
    <property type="term" value="C:plasma membrane"/>
    <property type="evidence" value="ECO:0007669"/>
    <property type="project" value="TreeGrafter"/>
</dbReference>
<evidence type="ECO:0000256" key="12">
    <source>
        <dbReference type="RuleBase" id="RU003822"/>
    </source>
</evidence>
<keyword evidence="10 12" id="KW-0407">Ion channel</keyword>
<dbReference type="InterPro" id="IPR040445">
    <property type="entry name" value="Kir_TM"/>
</dbReference>
<keyword evidence="2 12" id="KW-0813">Transport</keyword>